<evidence type="ECO:0008006" key="4">
    <source>
        <dbReference type="Google" id="ProtNLM"/>
    </source>
</evidence>
<evidence type="ECO:0000313" key="2">
    <source>
        <dbReference type="EMBL" id="KIO76740.1"/>
    </source>
</evidence>
<evidence type="ECO:0000313" key="3">
    <source>
        <dbReference type="Proteomes" id="UP000032049"/>
    </source>
</evidence>
<dbReference type="GO" id="GO:0140359">
    <property type="term" value="F:ABC-type transporter activity"/>
    <property type="evidence" value="ECO:0007669"/>
    <property type="project" value="InterPro"/>
</dbReference>
<dbReference type="PANTHER" id="PTHR43471">
    <property type="entry name" value="ABC TRANSPORTER PERMEASE"/>
    <property type="match status" value="1"/>
</dbReference>
<dbReference type="RefSeq" id="WP_041882668.1">
    <property type="nucleotide sequence ID" value="NZ_CP157278.1"/>
</dbReference>
<dbReference type="Proteomes" id="UP000032049">
    <property type="component" value="Unassembled WGS sequence"/>
</dbReference>
<organism evidence="2 3">
    <name type="scientific">Pedobacter lusitanus</name>
    <dbReference type="NCBI Taxonomy" id="1503925"/>
    <lineage>
        <taxon>Bacteria</taxon>
        <taxon>Pseudomonadati</taxon>
        <taxon>Bacteroidota</taxon>
        <taxon>Sphingobacteriia</taxon>
        <taxon>Sphingobacteriales</taxon>
        <taxon>Sphingobacteriaceae</taxon>
        <taxon>Pedobacter</taxon>
    </lineage>
</organism>
<feature type="transmembrane region" description="Helical" evidence="1">
    <location>
        <begin position="185"/>
        <end position="205"/>
    </location>
</feature>
<comment type="caution">
    <text evidence="2">The sequence shown here is derived from an EMBL/GenBank/DDBJ whole genome shotgun (WGS) entry which is preliminary data.</text>
</comment>
<dbReference type="Pfam" id="PF12679">
    <property type="entry name" value="ABC2_membrane_2"/>
    <property type="match status" value="1"/>
</dbReference>
<dbReference type="PANTHER" id="PTHR43471:SF1">
    <property type="entry name" value="ABC TRANSPORTER PERMEASE PROTEIN NOSY-RELATED"/>
    <property type="match status" value="1"/>
</dbReference>
<feature type="transmembrane region" description="Helical" evidence="1">
    <location>
        <begin position="450"/>
        <end position="469"/>
    </location>
</feature>
<dbReference type="STRING" id="1503925.TH53_13325"/>
<sequence length="475" mass="54301">MSKPLHALLSTLIRKEFRLVFRDKIMSALAIIIYTLFLASGLLTVFQYQQDQQSRELSNKKFRQQWEAQHSDPHEAAHYGTYLFKPLNLLSAFDPGLNDYFGTTYRVEAHIQHEVDYSNAERNDALMRFGQFTLALIMQLLIPLLLLFISSSALTFEKESGTFKMLMAQGIKPSGVAWGKVWSNYLLAILLVLPMFTVLFFILLFSASGTALWGRFLVIFLGYLLFYLLAVLTGVIISALSVTSRTATLIVLAIWLFSSILVPKIAAGTAADYYPLTSRVAFNNDVKQGFLKGINGDAPYHERAEQRLAALLRQYHADSIAQLPVNADGIIMQYNEDYQNSVFDHYYAQIEHTFQQQQSLLTYVGIADPFISLKRLSMAMSGTDFYHHQLFFQQAKKYRNNLIRQLNLQLASHPVKPEGTYKADPEFFLHLKDFEFRPPSLAEILWTERFALLSLCFWVLFLSASLNFITKPSLR</sequence>
<evidence type="ECO:0000256" key="1">
    <source>
        <dbReference type="SAM" id="Phobius"/>
    </source>
</evidence>
<feature type="transmembrane region" description="Helical" evidence="1">
    <location>
        <begin position="217"/>
        <end position="240"/>
    </location>
</feature>
<keyword evidence="1" id="KW-1133">Transmembrane helix</keyword>
<feature type="transmembrane region" description="Helical" evidence="1">
    <location>
        <begin position="132"/>
        <end position="156"/>
    </location>
</feature>
<proteinExistence type="predicted"/>
<keyword evidence="1" id="KW-0812">Transmembrane</keyword>
<name>A0A0D0GKN0_9SPHI</name>
<feature type="transmembrane region" description="Helical" evidence="1">
    <location>
        <begin position="25"/>
        <end position="46"/>
    </location>
</feature>
<dbReference type="Pfam" id="PF12040">
    <property type="entry name" value="DUF3526"/>
    <property type="match status" value="1"/>
</dbReference>
<feature type="transmembrane region" description="Helical" evidence="1">
    <location>
        <begin position="246"/>
        <end position="266"/>
    </location>
</feature>
<accession>A0A0D0GKN0</accession>
<reference evidence="2 3" key="1">
    <citation type="submission" date="2015-01" db="EMBL/GenBank/DDBJ databases">
        <title>Draft genome sequence of Pedobacter sp. NL19 isolated from sludge of an effluent treatment pond in an abandoned uranium mine.</title>
        <authorList>
            <person name="Santos T."/>
            <person name="Caetano T."/>
            <person name="Covas C."/>
            <person name="Cruz A."/>
            <person name="Mendo S."/>
        </authorList>
    </citation>
    <scope>NUCLEOTIDE SEQUENCE [LARGE SCALE GENOMIC DNA]</scope>
    <source>
        <strain evidence="2 3">NL19</strain>
    </source>
</reference>
<dbReference type="EMBL" id="JXRA01000056">
    <property type="protein sequence ID" value="KIO76740.1"/>
    <property type="molecule type" value="Genomic_DNA"/>
</dbReference>
<dbReference type="GO" id="GO:0005886">
    <property type="term" value="C:plasma membrane"/>
    <property type="evidence" value="ECO:0007669"/>
    <property type="project" value="UniProtKB-SubCell"/>
</dbReference>
<gene>
    <name evidence="2" type="ORF">TH53_13325</name>
</gene>
<keyword evidence="1" id="KW-0472">Membrane</keyword>
<dbReference type="AlphaFoldDB" id="A0A0D0GKN0"/>
<protein>
    <recommendedName>
        <fullName evidence="4">ABC transporter permease</fullName>
    </recommendedName>
</protein>
<dbReference type="OrthoDB" id="184009at2"/>
<keyword evidence="3" id="KW-1185">Reference proteome</keyword>
<dbReference type="InterPro" id="IPR021913">
    <property type="entry name" value="DUF3526"/>
</dbReference>